<name>A0ABP7J3E6_9ACTN</name>
<proteinExistence type="predicted"/>
<organism evidence="3 4">
    <name type="scientific">Sphaerisporangium flaviroseum</name>
    <dbReference type="NCBI Taxonomy" id="509199"/>
    <lineage>
        <taxon>Bacteria</taxon>
        <taxon>Bacillati</taxon>
        <taxon>Actinomycetota</taxon>
        <taxon>Actinomycetes</taxon>
        <taxon>Streptosporangiales</taxon>
        <taxon>Streptosporangiaceae</taxon>
        <taxon>Sphaerisporangium</taxon>
    </lineage>
</organism>
<evidence type="ECO:0008006" key="5">
    <source>
        <dbReference type="Google" id="ProtNLM"/>
    </source>
</evidence>
<evidence type="ECO:0000313" key="4">
    <source>
        <dbReference type="Proteomes" id="UP001500888"/>
    </source>
</evidence>
<dbReference type="Proteomes" id="UP001500888">
    <property type="component" value="Unassembled WGS sequence"/>
</dbReference>
<dbReference type="EMBL" id="BAAAZR010000031">
    <property type="protein sequence ID" value="GAA3832659.1"/>
    <property type="molecule type" value="Genomic_DNA"/>
</dbReference>
<evidence type="ECO:0000256" key="2">
    <source>
        <dbReference type="SAM" id="MobiDB-lite"/>
    </source>
</evidence>
<feature type="coiled-coil region" evidence="1">
    <location>
        <begin position="277"/>
        <end position="345"/>
    </location>
</feature>
<comment type="caution">
    <text evidence="3">The sequence shown here is derived from an EMBL/GenBank/DDBJ whole genome shotgun (WGS) entry which is preliminary data.</text>
</comment>
<accession>A0ABP7J3E6</accession>
<dbReference type="SUPFAM" id="SSF52540">
    <property type="entry name" value="P-loop containing nucleoside triphosphate hydrolases"/>
    <property type="match status" value="1"/>
</dbReference>
<evidence type="ECO:0000313" key="3">
    <source>
        <dbReference type="EMBL" id="GAA3832659.1"/>
    </source>
</evidence>
<dbReference type="Gene3D" id="3.40.50.300">
    <property type="entry name" value="P-loop containing nucleotide triphosphate hydrolases"/>
    <property type="match status" value="1"/>
</dbReference>
<dbReference type="RefSeq" id="WP_344948320.1">
    <property type="nucleotide sequence ID" value="NZ_BAAAZR010000031.1"/>
</dbReference>
<evidence type="ECO:0000256" key="1">
    <source>
        <dbReference type="SAM" id="Coils"/>
    </source>
</evidence>
<protein>
    <recommendedName>
        <fullName evidence="5">Rad50/SbcC-type AAA domain-containing protein</fullName>
    </recommendedName>
</protein>
<keyword evidence="1" id="KW-0175">Coiled coil</keyword>
<keyword evidence="4" id="KW-1185">Reference proteome</keyword>
<dbReference type="InterPro" id="IPR027417">
    <property type="entry name" value="P-loop_NTPase"/>
</dbReference>
<feature type="compositionally biased region" description="Low complexity" evidence="2">
    <location>
        <begin position="466"/>
        <end position="478"/>
    </location>
</feature>
<feature type="region of interest" description="Disordered" evidence="2">
    <location>
        <begin position="402"/>
        <end position="423"/>
    </location>
</feature>
<sequence length="588" mass="63870">MSQDESAEGPVGEWLAEVAKRSRQPLDAVRDILTSHGVRARTTLPRPHRVLVTEVFFDGLRPVPGAETATSLENFSFSWALESGVWCVASMGKNEAGKSSILEIILWCLRGRSGLQADVRHWLRRVRVRFTLDDEHLGVEMTVVNGLPQGEVVALDSGTVLAQFNGLKNFEQVMDAFMLDRLNLEPLRTAQDAKKGPDIAPITGELSWPAYASALHINRASLKAVLGGGSVEHGLPTRLLELFLGAPWASTKVAAQVAHKIVAANLTAAQTRAANDAAARQAQLAELSQRLISARNRLQALPQTNEAAATLQELYGALTTATQEAAQAQGELARARGEHDEWERQRRSLVVAVHAAEEAALARAFFHSLTPTVCPRCDTAVRKEQWEREKDGTCSLCASELHPSHEVTSKPQPGSREDDPDAQSEIDDLHLTLASAQEAVEEIAARLSRAQRTAAQAAARREDAANRLQTATTDPAATARREAELEVARLEGALAERQGRFDDLGTPVDVAPLTRAAAVLKAAEASAHERRTAALKQILDDINRDITAMGRDLGLDMLERVELTSGAQLTVWKGGGQKQNNQVFEHMA</sequence>
<feature type="region of interest" description="Disordered" evidence="2">
    <location>
        <begin position="457"/>
        <end position="480"/>
    </location>
</feature>
<reference evidence="4" key="1">
    <citation type="journal article" date="2019" name="Int. J. Syst. Evol. Microbiol.">
        <title>The Global Catalogue of Microorganisms (GCM) 10K type strain sequencing project: providing services to taxonomists for standard genome sequencing and annotation.</title>
        <authorList>
            <consortium name="The Broad Institute Genomics Platform"/>
            <consortium name="The Broad Institute Genome Sequencing Center for Infectious Disease"/>
            <person name="Wu L."/>
            <person name="Ma J."/>
        </authorList>
    </citation>
    <scope>NUCLEOTIDE SEQUENCE [LARGE SCALE GENOMIC DNA]</scope>
    <source>
        <strain evidence="4">JCM 16908</strain>
    </source>
</reference>
<gene>
    <name evidence="3" type="ORF">GCM10022226_62430</name>
</gene>